<evidence type="ECO:0000256" key="3">
    <source>
        <dbReference type="ARBA" id="ARBA00022723"/>
    </source>
</evidence>
<keyword evidence="4" id="KW-0378">Hydrolase</keyword>
<name>G8YKY3_PICSO</name>
<dbReference type="InterPro" id="IPR018228">
    <property type="entry name" value="DNase_TatD-rel_CS"/>
</dbReference>
<dbReference type="eggNOG" id="KOG3020">
    <property type="taxonomic scope" value="Eukaryota"/>
</dbReference>
<dbReference type="InParanoid" id="G8YKY3"/>
<dbReference type="InterPro" id="IPR001130">
    <property type="entry name" value="TatD-like"/>
</dbReference>
<dbReference type="OrthoDB" id="6079689at2759"/>
<protein>
    <submittedName>
        <fullName evidence="5">Piso0_001495 protein</fullName>
    </submittedName>
</protein>
<proteinExistence type="inferred from homology"/>
<accession>G8YKY3</accession>
<dbReference type="STRING" id="559304.G8YKY3"/>
<keyword evidence="6" id="KW-1185">Reference proteome</keyword>
<dbReference type="GO" id="GO:0046872">
    <property type="term" value="F:metal ion binding"/>
    <property type="evidence" value="ECO:0007669"/>
    <property type="project" value="UniProtKB-KW"/>
</dbReference>
<dbReference type="AlphaFoldDB" id="G8YKY3"/>
<keyword evidence="2" id="KW-0540">Nuclease</keyword>
<dbReference type="PROSITE" id="PS01090">
    <property type="entry name" value="TATD_2"/>
    <property type="match status" value="1"/>
</dbReference>
<reference evidence="5 6" key="1">
    <citation type="journal article" date="2012" name="G3 (Bethesda)">
        <title>Pichia sorbitophila, an interspecies yeast hybrid reveals early steps of genome resolution following polyploidization.</title>
        <authorList>
            <person name="Leh Louis V."/>
            <person name="Despons L."/>
            <person name="Friedrich A."/>
            <person name="Martin T."/>
            <person name="Durrens P."/>
            <person name="Casaregola S."/>
            <person name="Neuveglise C."/>
            <person name="Fairhead C."/>
            <person name="Marck C."/>
            <person name="Cruz J.A."/>
            <person name="Straub M.L."/>
            <person name="Kugler V."/>
            <person name="Sacerdot C."/>
            <person name="Uzunov Z."/>
            <person name="Thierry A."/>
            <person name="Weiss S."/>
            <person name="Bleykasten C."/>
            <person name="De Montigny J."/>
            <person name="Jacques N."/>
            <person name="Jung P."/>
            <person name="Lemaire M."/>
            <person name="Mallet S."/>
            <person name="Morel G."/>
            <person name="Richard G.F."/>
            <person name="Sarkar A."/>
            <person name="Savel G."/>
            <person name="Schacherer J."/>
            <person name="Seret M.L."/>
            <person name="Talla E."/>
            <person name="Samson G."/>
            <person name="Jubin C."/>
            <person name="Poulain J."/>
            <person name="Vacherie B."/>
            <person name="Barbe V."/>
            <person name="Pelletier E."/>
            <person name="Sherman D.J."/>
            <person name="Westhof E."/>
            <person name="Weissenbach J."/>
            <person name="Baret P.V."/>
            <person name="Wincker P."/>
            <person name="Gaillardin C."/>
            <person name="Dujon B."/>
            <person name="Souciet J.L."/>
        </authorList>
    </citation>
    <scope>NUCLEOTIDE SEQUENCE [LARGE SCALE GENOMIC DNA]</scope>
    <source>
        <strain evidence="6">ATCC MYA-4447 / BCRC 22081 / CBS 7064 / NBRC 10061 / NRRL Y-12695</strain>
    </source>
</reference>
<dbReference type="OMA" id="EYATHAS"/>
<dbReference type="PANTHER" id="PTHR10060">
    <property type="entry name" value="TATD FAMILY DEOXYRIBONUCLEASE"/>
    <property type="match status" value="1"/>
</dbReference>
<evidence type="ECO:0000313" key="6">
    <source>
        <dbReference type="Proteomes" id="UP000005222"/>
    </source>
</evidence>
<dbReference type="PROSITE" id="PS01091">
    <property type="entry name" value="TATD_3"/>
    <property type="match status" value="1"/>
</dbReference>
<gene>
    <name evidence="5" type="primary">Piso0_001495</name>
    <name evidence="5" type="ORF">GNLVRS01_PISO0F07661g</name>
</gene>
<evidence type="ECO:0000256" key="4">
    <source>
        <dbReference type="ARBA" id="ARBA00022801"/>
    </source>
</evidence>
<dbReference type="PANTHER" id="PTHR10060:SF15">
    <property type="entry name" value="DEOXYRIBONUCLEASE TATDN1"/>
    <property type="match status" value="1"/>
</dbReference>
<sequence>MLKYIVGRRFLFRKNINYRSMTTWAPKYFDIGVNFSDSMFQGCYNGSTTPKHPPDIDKVIRRAQYFNVKEMLVTASSIQESEEHFALCEKYGGELFSTVGVHPCSVSDEFYQKNEANERTDTLIPNIEEKLEKLKQLTLKGHEMGYVKAFGEIGLDYDRLHYSSKKQQVEMFTKQLEVLASLKHLKLPLFLHMRNACDDFLSILQPFLERGDIEKGNGVIHSFTGTKEEYDKLSQLGFYFGINGCSLKSEENLEVAAMIPDDKLMIETDAPWCEIRKSHASYKYITSYPNLFYPSKGKEVTNYDSQAGAGKEGTGSKKNSYKVKYDEFLPIPSIKKENFGKHLEHIKKLEAEQNDQGDSVIGELAYPLFKSRNEPLYVGYVSEILCAIKGYKSKEEIQQFIDLIYENTTKTFK</sequence>
<dbReference type="SUPFAM" id="SSF51556">
    <property type="entry name" value="Metallo-dependent hydrolases"/>
    <property type="match status" value="1"/>
</dbReference>
<dbReference type="CDD" id="cd01310">
    <property type="entry name" value="TatD_DNAse"/>
    <property type="match status" value="1"/>
</dbReference>
<dbReference type="GO" id="GO:0005829">
    <property type="term" value="C:cytosol"/>
    <property type="evidence" value="ECO:0007669"/>
    <property type="project" value="TreeGrafter"/>
</dbReference>
<dbReference type="HOGENOM" id="CLU_031506_1_0_1"/>
<comment type="similarity">
    <text evidence="1">Belongs to the metallo-dependent hydrolases superfamily. TatD-type hydrolase family.</text>
</comment>
<dbReference type="Pfam" id="PF01026">
    <property type="entry name" value="TatD_DNase"/>
    <property type="match status" value="1"/>
</dbReference>
<keyword evidence="3" id="KW-0479">Metal-binding</keyword>
<dbReference type="Gene3D" id="3.20.20.140">
    <property type="entry name" value="Metal-dependent hydrolases"/>
    <property type="match status" value="1"/>
</dbReference>
<dbReference type="InterPro" id="IPR032466">
    <property type="entry name" value="Metal_Hydrolase"/>
</dbReference>
<dbReference type="EMBL" id="FO082054">
    <property type="protein sequence ID" value="CCE88717.1"/>
    <property type="molecule type" value="Genomic_DNA"/>
</dbReference>
<evidence type="ECO:0000256" key="2">
    <source>
        <dbReference type="ARBA" id="ARBA00022722"/>
    </source>
</evidence>
<dbReference type="GO" id="GO:0008296">
    <property type="term" value="F:3'-5'-DNA exonuclease activity"/>
    <property type="evidence" value="ECO:0007669"/>
    <property type="project" value="TreeGrafter"/>
</dbReference>
<organism evidence="5 6">
    <name type="scientific">Pichia sorbitophila (strain ATCC MYA-4447 / BCRC 22081 / CBS 7064 / NBRC 10061 / NRRL Y-12695)</name>
    <name type="common">Hybrid yeast</name>
    <dbReference type="NCBI Taxonomy" id="559304"/>
    <lineage>
        <taxon>Eukaryota</taxon>
        <taxon>Fungi</taxon>
        <taxon>Dikarya</taxon>
        <taxon>Ascomycota</taxon>
        <taxon>Saccharomycotina</taxon>
        <taxon>Pichiomycetes</taxon>
        <taxon>Debaryomycetaceae</taxon>
        <taxon>Millerozyma</taxon>
    </lineage>
</organism>
<dbReference type="FunCoup" id="G8YKY3">
    <property type="interactions" value="962"/>
</dbReference>
<dbReference type="Proteomes" id="UP000005222">
    <property type="component" value="Chromosome F"/>
</dbReference>
<dbReference type="InterPro" id="IPR050891">
    <property type="entry name" value="TatD-type_Hydrolase"/>
</dbReference>
<evidence type="ECO:0000256" key="1">
    <source>
        <dbReference type="ARBA" id="ARBA00009275"/>
    </source>
</evidence>
<evidence type="ECO:0000313" key="5">
    <source>
        <dbReference type="EMBL" id="CCE88717.1"/>
    </source>
</evidence>